<dbReference type="AlphaFoldDB" id="X1NZ13"/>
<comment type="caution">
    <text evidence="1">The sequence shown here is derived from an EMBL/GenBank/DDBJ whole genome shotgun (WGS) entry which is preliminary data.</text>
</comment>
<name>X1NZ13_9ZZZZ</name>
<evidence type="ECO:0000313" key="1">
    <source>
        <dbReference type="EMBL" id="GAI49297.1"/>
    </source>
</evidence>
<sequence>ICLLQYLPFKNALVENVIIILKKEENESIRRNNIVEIIDMNKVINHENANLKIQKGKCPSVLDTDKWEVKQEKFMDDSLKRFSIFLTEDLIILKDKIDGDYPHIKKNYNVVQAIAIKGDKNSYIYTKQEIQGKKGIFNLVLEGIDINKYQ</sequence>
<organism evidence="1">
    <name type="scientific">marine sediment metagenome</name>
    <dbReference type="NCBI Taxonomy" id="412755"/>
    <lineage>
        <taxon>unclassified sequences</taxon>
        <taxon>metagenomes</taxon>
        <taxon>ecological metagenomes</taxon>
    </lineage>
</organism>
<reference evidence="1" key="1">
    <citation type="journal article" date="2014" name="Front. Microbiol.">
        <title>High frequency of phylogenetically diverse reductive dehalogenase-homologous genes in deep subseafloor sedimentary metagenomes.</title>
        <authorList>
            <person name="Kawai M."/>
            <person name="Futagami T."/>
            <person name="Toyoda A."/>
            <person name="Takaki Y."/>
            <person name="Nishi S."/>
            <person name="Hori S."/>
            <person name="Arai W."/>
            <person name="Tsubouchi T."/>
            <person name="Morono Y."/>
            <person name="Uchiyama I."/>
            <person name="Ito T."/>
            <person name="Fujiyama A."/>
            <person name="Inagaki F."/>
            <person name="Takami H."/>
        </authorList>
    </citation>
    <scope>NUCLEOTIDE SEQUENCE</scope>
    <source>
        <strain evidence="1">Expedition CK06-06</strain>
    </source>
</reference>
<gene>
    <name evidence="1" type="ORF">S06H3_62558</name>
</gene>
<feature type="non-terminal residue" evidence="1">
    <location>
        <position position="150"/>
    </location>
</feature>
<proteinExistence type="predicted"/>
<accession>X1NZ13</accession>
<protein>
    <submittedName>
        <fullName evidence="1">Uncharacterized protein</fullName>
    </submittedName>
</protein>
<feature type="non-terminal residue" evidence="1">
    <location>
        <position position="1"/>
    </location>
</feature>
<dbReference type="EMBL" id="BARV01041284">
    <property type="protein sequence ID" value="GAI49297.1"/>
    <property type="molecule type" value="Genomic_DNA"/>
</dbReference>